<evidence type="ECO:0000259" key="6">
    <source>
        <dbReference type="PROSITE" id="PS00624"/>
    </source>
</evidence>
<dbReference type="EMBL" id="OIVN01001191">
    <property type="protein sequence ID" value="SPC90955.1"/>
    <property type="molecule type" value="Genomic_DNA"/>
</dbReference>
<keyword evidence="3 5" id="KW-0732">Signal</keyword>
<dbReference type="SUPFAM" id="SSF54373">
    <property type="entry name" value="FAD-linked reductases, C-terminal domain"/>
    <property type="match status" value="2"/>
</dbReference>
<dbReference type="Gene3D" id="3.30.410.40">
    <property type="match status" value="2"/>
</dbReference>
<dbReference type="InterPro" id="IPR051871">
    <property type="entry name" value="GMC_Oxidoreductase-Related"/>
</dbReference>
<protein>
    <recommendedName>
        <fullName evidence="6">Glucose-methanol-choline oxidoreductase N-terminal domain-containing protein</fullName>
    </recommendedName>
</protein>
<evidence type="ECO:0000256" key="5">
    <source>
        <dbReference type="SAM" id="SignalP"/>
    </source>
</evidence>
<dbReference type="SUPFAM" id="SSF51905">
    <property type="entry name" value="FAD/NAD(P)-binding domain"/>
    <property type="match status" value="2"/>
</dbReference>
<keyword evidence="2" id="KW-0285">Flavoprotein</keyword>
<dbReference type="GO" id="GO:0050660">
    <property type="term" value="F:flavin adenine dinucleotide binding"/>
    <property type="evidence" value="ECO:0007669"/>
    <property type="project" value="InterPro"/>
</dbReference>
<dbReference type="PANTHER" id="PTHR45968:SF31">
    <property type="entry name" value="GLUCOSE-METHANOL-CHOLINE (GMC) OXIDOREDUCTASE FAMILY PROTEIN"/>
    <property type="match status" value="1"/>
</dbReference>
<reference evidence="7" key="1">
    <citation type="submission" date="2018-02" db="EMBL/GenBank/DDBJ databases">
        <authorList>
            <person name="Cohen D.B."/>
            <person name="Kent A.D."/>
        </authorList>
    </citation>
    <scope>NUCLEOTIDE SEQUENCE</scope>
</reference>
<evidence type="ECO:0000256" key="2">
    <source>
        <dbReference type="ARBA" id="ARBA00022630"/>
    </source>
</evidence>
<keyword evidence="4" id="KW-0274">FAD</keyword>
<proteinExistence type="predicted"/>
<evidence type="ECO:0000256" key="4">
    <source>
        <dbReference type="ARBA" id="ARBA00022827"/>
    </source>
</evidence>
<dbReference type="Gene3D" id="3.50.50.60">
    <property type="entry name" value="FAD/NAD(P)-binding domain"/>
    <property type="match status" value="1"/>
</dbReference>
<gene>
    <name evidence="7" type="ORF">FSB_LOCUS18837</name>
</gene>
<dbReference type="Pfam" id="PF00732">
    <property type="entry name" value="GMC_oxred_N"/>
    <property type="match status" value="1"/>
</dbReference>
<name>A0A2N9FUU6_FAGSY</name>
<feature type="domain" description="Glucose-methanol-choline oxidoreductase N-terminal" evidence="6">
    <location>
        <begin position="310"/>
        <end position="324"/>
    </location>
</feature>
<dbReference type="InterPro" id="IPR036188">
    <property type="entry name" value="FAD/NAD-bd_sf"/>
</dbReference>
<dbReference type="PANTHER" id="PTHR45968">
    <property type="entry name" value="OSJNBA0019K04.7 PROTEIN"/>
    <property type="match status" value="1"/>
</dbReference>
<dbReference type="PROSITE" id="PS00624">
    <property type="entry name" value="GMC_OXRED_2"/>
    <property type="match status" value="1"/>
</dbReference>
<feature type="signal peptide" evidence="5">
    <location>
        <begin position="1"/>
        <end position="23"/>
    </location>
</feature>
<sequence length="894" mass="97421">MDEHGRLIMMIGLSLLVLVVAKAHDPLARSLPHHPSPSLPLSSLSPFLLSCSPCDDEKTPNYSFLLKATSAPANANYDYIIIGGGTASCGLAATLSQGANVLVLERGGSPYDNPKVTDVGSYITTLTDTSLSSPFQHFVSQDGVINARPRILGGGSALNAGFYTRASASYIKEVGWNETLVNESYQWAEKLVAFKPPMLQWQSAVRDGLLEAGVLPDNGFTYDHLYGTKAGGIIFDKDGHRHCAADLLEYADPTKIKVYLHATVYNILFRNNNGSPKPQAYGVIFTDALGTKHTAYLNNNSMNEIILSAGAIGSPQLLMLSGIGPADELQAQGIKVVLDQPMVGQDMADNPMNFVFVPSPNPVEVSLIQVVGITKFDSYIEAASGLSIGSPWAQKISGSIMKFILKTGLASEVLLEMAQAAGNANETIRGGVILQKINGPISKGNLKLLSTNPNLNPSVTFNYYKELEDLKKCVDGMKTIMRVIGSKAFSKFRYGQIPVQALMELMLYLPMNMRKKHLSASISLEQFCMDTVTTIWHYHGGCQVGKVVDTNYRVLGVDALRVIDGSTFNSSPGTNPQATVMMLGRYMGQKILQERLSNNGNCHNVEVFLSPGQFRFMILCDIFLRTMRDNRCLPMVGQDMADNPMNFVFVPSPNPVEVSLIQVVGITKSDSYIEAASGLSIGSSWAQKISGSILNFLLKTGLASKVLLEMALATGNVNETIRGGVILQKTNGPISKGNLKLLSTNPNLNPLVTFNYYKEPEDLKKCVDGMKTIMSVIDSKAFSKFRYGQILVQALMEMMLYLPVNMRKKHLSASISLEQFCIDIVTTIWHYHGGCQVGKVVDTNYRVLGVDALRVIDGSTFNSSPGMNPQATVMMLGRYMGQKILQERLSTNGK</sequence>
<feature type="chain" id="PRO_5014692718" description="Glucose-methanol-choline oxidoreductase N-terminal domain-containing protein" evidence="5">
    <location>
        <begin position="24"/>
        <end position="894"/>
    </location>
</feature>
<comment type="cofactor">
    <cofactor evidence="1">
        <name>FAD</name>
        <dbReference type="ChEBI" id="CHEBI:57692"/>
    </cofactor>
</comment>
<dbReference type="Pfam" id="PF05199">
    <property type="entry name" value="GMC_oxred_C"/>
    <property type="match status" value="2"/>
</dbReference>
<dbReference type="InterPro" id="IPR000172">
    <property type="entry name" value="GMC_OxRdtase_N"/>
</dbReference>
<evidence type="ECO:0000256" key="1">
    <source>
        <dbReference type="ARBA" id="ARBA00001974"/>
    </source>
</evidence>
<organism evidence="7">
    <name type="scientific">Fagus sylvatica</name>
    <name type="common">Beechnut</name>
    <dbReference type="NCBI Taxonomy" id="28930"/>
    <lineage>
        <taxon>Eukaryota</taxon>
        <taxon>Viridiplantae</taxon>
        <taxon>Streptophyta</taxon>
        <taxon>Embryophyta</taxon>
        <taxon>Tracheophyta</taxon>
        <taxon>Spermatophyta</taxon>
        <taxon>Magnoliopsida</taxon>
        <taxon>eudicotyledons</taxon>
        <taxon>Gunneridae</taxon>
        <taxon>Pentapetalae</taxon>
        <taxon>rosids</taxon>
        <taxon>fabids</taxon>
        <taxon>Fagales</taxon>
        <taxon>Fagaceae</taxon>
        <taxon>Fagus</taxon>
    </lineage>
</organism>
<dbReference type="GO" id="GO:0016614">
    <property type="term" value="F:oxidoreductase activity, acting on CH-OH group of donors"/>
    <property type="evidence" value="ECO:0007669"/>
    <property type="project" value="InterPro"/>
</dbReference>
<evidence type="ECO:0000313" key="7">
    <source>
        <dbReference type="EMBL" id="SPC90955.1"/>
    </source>
</evidence>
<accession>A0A2N9FUU6</accession>
<dbReference type="AlphaFoldDB" id="A0A2N9FUU6"/>
<dbReference type="InterPro" id="IPR007867">
    <property type="entry name" value="GMC_OxRtase_C"/>
</dbReference>
<evidence type="ECO:0000256" key="3">
    <source>
        <dbReference type="ARBA" id="ARBA00022729"/>
    </source>
</evidence>